<dbReference type="Proteomes" id="UP001066276">
    <property type="component" value="Chromosome 8"/>
</dbReference>
<sequence length="101" mass="11072">MTGLLEEGVCARITKLADARAAQDAIWAHYHPVTTAGVVELVIPACSGLRIACPWVLPAAPSVWGFQGCLTTSQFQPIPECFRRLKQMQVTHVEDLQLGWV</sequence>
<accession>A0AAV7NQ15</accession>
<dbReference type="AlphaFoldDB" id="A0AAV7NQ15"/>
<gene>
    <name evidence="1" type="ORF">NDU88_005779</name>
</gene>
<protein>
    <submittedName>
        <fullName evidence="1">Uncharacterized protein</fullName>
    </submittedName>
</protein>
<reference evidence="1" key="1">
    <citation type="journal article" date="2022" name="bioRxiv">
        <title>Sequencing and chromosome-scale assembly of the giantPleurodeles waltlgenome.</title>
        <authorList>
            <person name="Brown T."/>
            <person name="Elewa A."/>
            <person name="Iarovenko S."/>
            <person name="Subramanian E."/>
            <person name="Araus A.J."/>
            <person name="Petzold A."/>
            <person name="Susuki M."/>
            <person name="Suzuki K.-i.T."/>
            <person name="Hayashi T."/>
            <person name="Toyoda A."/>
            <person name="Oliveira C."/>
            <person name="Osipova E."/>
            <person name="Leigh N.D."/>
            <person name="Simon A."/>
            <person name="Yun M.H."/>
        </authorList>
    </citation>
    <scope>NUCLEOTIDE SEQUENCE</scope>
    <source>
        <strain evidence="1">20211129_DDA</strain>
        <tissue evidence="1">Liver</tissue>
    </source>
</reference>
<evidence type="ECO:0000313" key="2">
    <source>
        <dbReference type="Proteomes" id="UP001066276"/>
    </source>
</evidence>
<organism evidence="1 2">
    <name type="scientific">Pleurodeles waltl</name>
    <name type="common">Iberian ribbed newt</name>
    <dbReference type="NCBI Taxonomy" id="8319"/>
    <lineage>
        <taxon>Eukaryota</taxon>
        <taxon>Metazoa</taxon>
        <taxon>Chordata</taxon>
        <taxon>Craniata</taxon>
        <taxon>Vertebrata</taxon>
        <taxon>Euteleostomi</taxon>
        <taxon>Amphibia</taxon>
        <taxon>Batrachia</taxon>
        <taxon>Caudata</taxon>
        <taxon>Salamandroidea</taxon>
        <taxon>Salamandridae</taxon>
        <taxon>Pleurodelinae</taxon>
        <taxon>Pleurodeles</taxon>
    </lineage>
</organism>
<comment type="caution">
    <text evidence="1">The sequence shown here is derived from an EMBL/GenBank/DDBJ whole genome shotgun (WGS) entry which is preliminary data.</text>
</comment>
<proteinExistence type="predicted"/>
<evidence type="ECO:0000313" key="1">
    <source>
        <dbReference type="EMBL" id="KAJ1117581.1"/>
    </source>
</evidence>
<dbReference type="EMBL" id="JANPWB010000012">
    <property type="protein sequence ID" value="KAJ1117581.1"/>
    <property type="molecule type" value="Genomic_DNA"/>
</dbReference>
<name>A0AAV7NQ15_PLEWA</name>
<keyword evidence="2" id="KW-1185">Reference proteome</keyword>